<dbReference type="SMART" id="SM00320">
    <property type="entry name" value="WD40"/>
    <property type="match status" value="1"/>
</dbReference>
<dbReference type="AlphaFoldDB" id="A0A433D6D7"/>
<keyword evidence="2" id="KW-0804">Transcription</keyword>
<evidence type="ECO:0000256" key="3">
    <source>
        <dbReference type="SAM" id="MobiDB-lite"/>
    </source>
</evidence>
<evidence type="ECO:0000256" key="2">
    <source>
        <dbReference type="ARBA" id="ARBA00023163"/>
    </source>
</evidence>
<feature type="compositionally biased region" description="Low complexity" evidence="3">
    <location>
        <begin position="356"/>
        <end position="371"/>
    </location>
</feature>
<feature type="compositionally biased region" description="Pro residues" evidence="3">
    <location>
        <begin position="212"/>
        <end position="226"/>
    </location>
</feature>
<proteinExistence type="predicted"/>
<evidence type="ECO:0000313" key="5">
    <source>
        <dbReference type="EMBL" id="RUP46384.1"/>
    </source>
</evidence>
<dbReference type="InterPro" id="IPR015943">
    <property type="entry name" value="WD40/YVTN_repeat-like_dom_sf"/>
</dbReference>
<dbReference type="SUPFAM" id="SSF50978">
    <property type="entry name" value="WD40 repeat-like"/>
    <property type="match status" value="1"/>
</dbReference>
<gene>
    <name evidence="5" type="ORF">BC936DRAFT_147023</name>
</gene>
<feature type="compositionally biased region" description="Low complexity" evidence="3">
    <location>
        <begin position="59"/>
        <end position="78"/>
    </location>
</feature>
<feature type="domain" description="Transcriptional repressor Tup1 N-terminal" evidence="4">
    <location>
        <begin position="8"/>
        <end position="50"/>
    </location>
</feature>
<protein>
    <recommendedName>
        <fullName evidence="4">Transcriptional repressor Tup1 N-terminal domain-containing protein</fullName>
    </recommendedName>
</protein>
<evidence type="ECO:0000256" key="1">
    <source>
        <dbReference type="ARBA" id="ARBA00023015"/>
    </source>
</evidence>
<keyword evidence="1" id="KW-0805">Transcription regulation</keyword>
<comment type="caution">
    <text evidence="5">The sequence shown here is derived from an EMBL/GenBank/DDBJ whole genome shotgun (WGS) entry which is preliminary data.</text>
</comment>
<accession>A0A433D6D7</accession>
<feature type="region of interest" description="Disordered" evidence="3">
    <location>
        <begin position="47"/>
        <end position="244"/>
    </location>
</feature>
<dbReference type="Gene3D" id="1.20.5.340">
    <property type="match status" value="1"/>
</dbReference>
<dbReference type="InterPro" id="IPR013890">
    <property type="entry name" value="Tscrpt_rep_Tup1_N"/>
</dbReference>
<dbReference type="Gene3D" id="2.130.10.10">
    <property type="entry name" value="YVTN repeat-like/Quinoprotein amine dehydrogenase"/>
    <property type="match status" value="1"/>
</dbReference>
<reference evidence="5 6" key="1">
    <citation type="journal article" date="2018" name="New Phytol.">
        <title>Phylogenomics of Endogonaceae and evolution of mycorrhizas within Mucoromycota.</title>
        <authorList>
            <person name="Chang Y."/>
            <person name="Desiro A."/>
            <person name="Na H."/>
            <person name="Sandor L."/>
            <person name="Lipzen A."/>
            <person name="Clum A."/>
            <person name="Barry K."/>
            <person name="Grigoriev I.V."/>
            <person name="Martin F.M."/>
            <person name="Stajich J.E."/>
            <person name="Smith M.E."/>
            <person name="Bonito G."/>
            <person name="Spatafora J.W."/>
        </authorList>
    </citation>
    <scope>NUCLEOTIDE SEQUENCE [LARGE SCALE GENOMIC DNA]</scope>
    <source>
        <strain evidence="5 6">GMNB39</strain>
    </source>
</reference>
<evidence type="ECO:0000259" key="4">
    <source>
        <dbReference type="Pfam" id="PF08581"/>
    </source>
</evidence>
<feature type="compositionally biased region" description="Low complexity" evidence="3">
    <location>
        <begin position="301"/>
        <end position="317"/>
    </location>
</feature>
<dbReference type="OrthoDB" id="17410at2759"/>
<organism evidence="5 6">
    <name type="scientific">Jimgerdemannia flammicorona</name>
    <dbReference type="NCBI Taxonomy" id="994334"/>
    <lineage>
        <taxon>Eukaryota</taxon>
        <taxon>Fungi</taxon>
        <taxon>Fungi incertae sedis</taxon>
        <taxon>Mucoromycota</taxon>
        <taxon>Mucoromycotina</taxon>
        <taxon>Endogonomycetes</taxon>
        <taxon>Endogonales</taxon>
        <taxon>Endogonaceae</taxon>
        <taxon>Jimgerdemannia</taxon>
    </lineage>
</organism>
<dbReference type="EMBL" id="RBNI01005943">
    <property type="protein sequence ID" value="RUP46384.1"/>
    <property type="molecule type" value="Genomic_DNA"/>
</dbReference>
<feature type="region of interest" description="Disordered" evidence="3">
    <location>
        <begin position="286"/>
        <end position="378"/>
    </location>
</feature>
<evidence type="ECO:0000313" key="6">
    <source>
        <dbReference type="Proteomes" id="UP000268093"/>
    </source>
</evidence>
<keyword evidence="6" id="KW-1185">Reference proteome</keyword>
<sequence length="479" mass="49629">MYLLFFPVTAQIQEMNAFQQNLYELERTQQQIKKQYEEEIMHLRKQLEQARSGHPPTPGSSSSAPSGSGHTSQGSHQQPLPPNLGHGPSNLFGGIINNSQGGPQGPGLIAPPQMVDPSQQQNQHSGYPSGPGGPPGQPSNATGPGGPPGTPYMNGSGAPPSSSQQGSQGSQGHPSKRMRTDVDGPGSQAPSQNQPGGPQGMYGGAPPAGGMPTPPAPGQQPPPGQPGPMMGQGQPGQPGMGDWANGKKNTFVKYYCDFPQLHISHIRSPNFNYRFPALPTGYGYRGVAPGTPTSQPANLPSVDGSLSQQSSSGGPSSNKRKSGATGPGGPTSGTSTPPAGGPPGGPGRSGAIVNKQPQQGGSGPVVLGGPSNILSDVDPESVPASMKIEGPDWFAIFNPKVSRVLKVDLIHTLDHQSVVCCVKFSADGKYLAAGCNRSTHIYDVNTAAKIWCVGLREMMSWCAVAIEMRRGLGWWGGLG</sequence>
<name>A0A433D6D7_9FUNG</name>
<feature type="compositionally biased region" description="Gly residues" evidence="3">
    <location>
        <begin position="197"/>
        <end position="207"/>
    </location>
</feature>
<dbReference type="Proteomes" id="UP000268093">
    <property type="component" value="Unassembled WGS sequence"/>
</dbReference>
<feature type="compositionally biased region" description="Low complexity" evidence="3">
    <location>
        <begin position="155"/>
        <end position="173"/>
    </location>
</feature>
<dbReference type="Pfam" id="PF08581">
    <property type="entry name" value="Tup_N"/>
    <property type="match status" value="1"/>
</dbReference>
<dbReference type="InterPro" id="IPR036322">
    <property type="entry name" value="WD40_repeat_dom_sf"/>
</dbReference>
<dbReference type="InterPro" id="IPR001680">
    <property type="entry name" value="WD40_rpt"/>
</dbReference>